<keyword evidence="3 7" id="KW-0812">Transmembrane</keyword>
<dbReference type="InterPro" id="IPR000301">
    <property type="entry name" value="Tetraspanin_animals"/>
</dbReference>
<dbReference type="Gene3D" id="1.10.1450.10">
    <property type="entry name" value="Tetraspanin"/>
    <property type="match status" value="1"/>
</dbReference>
<gene>
    <name evidence="8" type="primary">IM23</name>
</gene>
<keyword evidence="4 7" id="KW-1133">Transmembrane helix</keyword>
<sequence>MAVVSAQNALAKAAAKLEKHINLLKYTIFCLSVVIWIMGIFLWGYVVYSRLDTTLQEWIDALEIWQVYFGMYVLIFASIVVIIAPFLSCFAVYQELSQLLMANAGVHLFSFFVLLLGSAVLLENTTTGSAIVSAIRESMMNLIMQSQSESATITLNMIQESIGCCGADGPNDYLALRKALPTECRDTVTGNAFFYGCADEVTWFLEDKSRWTTNIAISIAALEMLISVLSLILVKALEKEEKFNYNR</sequence>
<feature type="transmembrane region" description="Helical" evidence="7">
    <location>
        <begin position="26"/>
        <end position="48"/>
    </location>
</feature>
<dbReference type="InterPro" id="IPR008952">
    <property type="entry name" value="Tetraspanin_EC2_sf"/>
</dbReference>
<feature type="disulfide bond" evidence="6">
    <location>
        <begin position="165"/>
        <end position="184"/>
    </location>
</feature>
<feature type="transmembrane region" description="Helical" evidence="7">
    <location>
        <begin position="215"/>
        <end position="237"/>
    </location>
</feature>
<reference evidence="8" key="1">
    <citation type="submission" date="2017-10" db="EMBL/GenBank/DDBJ databases">
        <title>Transcriptome Assembly of Sugarcane Aphid Adults.</title>
        <authorList>
            <person name="Scully E.D."/>
            <person name="Palmer N.A."/>
            <person name="Geib S.M."/>
            <person name="Sarath G."/>
            <person name="Sattler S.E."/>
        </authorList>
    </citation>
    <scope>NUCLEOTIDE SEQUENCE</scope>
    <source>
        <tissue evidence="8">Whole body</tissue>
    </source>
</reference>
<keyword evidence="5 7" id="KW-0472">Membrane</keyword>
<evidence type="ECO:0000256" key="4">
    <source>
        <dbReference type="ARBA" id="ARBA00022989"/>
    </source>
</evidence>
<evidence type="ECO:0000256" key="6">
    <source>
        <dbReference type="PIRSR" id="PIRSR002419-1"/>
    </source>
</evidence>
<evidence type="ECO:0000256" key="7">
    <source>
        <dbReference type="RuleBase" id="RU361218"/>
    </source>
</evidence>
<feature type="transmembrane region" description="Helical" evidence="7">
    <location>
        <begin position="68"/>
        <end position="93"/>
    </location>
</feature>
<organism evidence="8">
    <name type="scientific">Melanaphis sacchari</name>
    <dbReference type="NCBI Taxonomy" id="742174"/>
    <lineage>
        <taxon>Eukaryota</taxon>
        <taxon>Metazoa</taxon>
        <taxon>Ecdysozoa</taxon>
        <taxon>Arthropoda</taxon>
        <taxon>Hexapoda</taxon>
        <taxon>Insecta</taxon>
        <taxon>Pterygota</taxon>
        <taxon>Neoptera</taxon>
        <taxon>Paraneoptera</taxon>
        <taxon>Hemiptera</taxon>
        <taxon>Sternorrhyncha</taxon>
        <taxon>Aphidomorpha</taxon>
        <taxon>Aphidoidea</taxon>
        <taxon>Aphididae</taxon>
        <taxon>Aphidini</taxon>
        <taxon>Melanaphis</taxon>
    </lineage>
</organism>
<keyword evidence="6" id="KW-1015">Disulfide bond</keyword>
<dbReference type="GO" id="GO:0016020">
    <property type="term" value="C:membrane"/>
    <property type="evidence" value="ECO:0007669"/>
    <property type="project" value="UniProtKB-SubCell"/>
</dbReference>
<name>A0A2H8TJY5_9HEMI</name>
<dbReference type="AlphaFoldDB" id="A0A2H8TJY5"/>
<accession>A0A2H8TJY5</accession>
<dbReference type="CDD" id="cd03127">
    <property type="entry name" value="tetraspanin_LEL"/>
    <property type="match status" value="1"/>
</dbReference>
<dbReference type="OrthoDB" id="10051670at2759"/>
<protein>
    <recommendedName>
        <fullName evidence="7">Tetraspanin</fullName>
    </recommendedName>
</protein>
<feature type="disulfide bond" evidence="6">
    <location>
        <begin position="164"/>
        <end position="197"/>
    </location>
</feature>
<comment type="subcellular location">
    <subcellularLocation>
        <location evidence="1 7">Membrane</location>
        <topology evidence="1 7">Multi-pass membrane protein</topology>
    </subcellularLocation>
</comment>
<evidence type="ECO:0000256" key="2">
    <source>
        <dbReference type="ARBA" id="ARBA00006840"/>
    </source>
</evidence>
<comment type="similarity">
    <text evidence="2 7">Belongs to the tetraspanin (TM4SF) family.</text>
</comment>
<evidence type="ECO:0000256" key="3">
    <source>
        <dbReference type="ARBA" id="ARBA00022692"/>
    </source>
</evidence>
<evidence type="ECO:0000313" key="8">
    <source>
        <dbReference type="EMBL" id="MBW14291.1"/>
    </source>
</evidence>
<feature type="transmembrane region" description="Helical" evidence="7">
    <location>
        <begin position="100"/>
        <end position="122"/>
    </location>
</feature>
<dbReference type="PRINTS" id="PR00259">
    <property type="entry name" value="TMFOUR"/>
</dbReference>
<evidence type="ECO:0000256" key="1">
    <source>
        <dbReference type="ARBA" id="ARBA00004141"/>
    </source>
</evidence>
<dbReference type="InterPro" id="IPR018499">
    <property type="entry name" value="Tetraspanin/Peripherin"/>
</dbReference>
<dbReference type="EMBL" id="GFXV01002486">
    <property type="protein sequence ID" value="MBW14291.1"/>
    <property type="molecule type" value="Transcribed_RNA"/>
</dbReference>
<dbReference type="SUPFAM" id="SSF48652">
    <property type="entry name" value="Tetraspanin"/>
    <property type="match status" value="1"/>
</dbReference>
<evidence type="ECO:0000256" key="5">
    <source>
        <dbReference type="ARBA" id="ARBA00023136"/>
    </source>
</evidence>
<dbReference type="PIRSF" id="PIRSF002419">
    <property type="entry name" value="Tetraspanin"/>
    <property type="match status" value="1"/>
</dbReference>
<proteinExistence type="inferred from homology"/>
<dbReference type="Pfam" id="PF00335">
    <property type="entry name" value="Tetraspanin"/>
    <property type="match status" value="1"/>
</dbReference>